<geneLocation type="plasmid" evidence="6">
    <name>pFWSKR40E1</name>
</geneLocation>
<evidence type="ECO:0000313" key="5">
    <source>
        <dbReference type="EMBL" id="ALT05509.1"/>
    </source>
</evidence>
<keyword evidence="1" id="KW-0175">Coiled coil</keyword>
<geneLocation type="plasmid" evidence="5">
    <name>pST0210E1</name>
</geneLocation>
<accession>A0A126JIJ3</accession>
<evidence type="ECO:0000313" key="6">
    <source>
        <dbReference type="EMBL" id="ALT05607.1"/>
    </source>
</evidence>
<evidence type="ECO:0000256" key="1">
    <source>
        <dbReference type="SAM" id="Coils"/>
    </source>
</evidence>
<evidence type="ECO:0000313" key="3">
    <source>
        <dbReference type="EMBL" id="ALT05273.1"/>
    </source>
</evidence>
<evidence type="ECO:0000259" key="2">
    <source>
        <dbReference type="Pfam" id="PF26593"/>
    </source>
</evidence>
<dbReference type="EMBL" id="KT897276">
    <property type="protein sequence ID" value="ALT05411.1"/>
    <property type="molecule type" value="Genomic_DNA"/>
</dbReference>
<evidence type="ECO:0000313" key="7">
    <source>
        <dbReference type="EMBL" id="ALT05809.1"/>
    </source>
</evidence>
<feature type="coiled-coil region" evidence="1">
    <location>
        <begin position="137"/>
        <end position="171"/>
    </location>
</feature>
<keyword evidence="6" id="KW-0614">Plasmid</keyword>
<geneLocation type="plasmid" evidence="3">
    <name>p12/29</name>
</geneLocation>
<proteinExistence type="predicted"/>
<protein>
    <recommendedName>
        <fullName evidence="2">TraC-like domain-containing protein</fullName>
    </recommendedName>
</protein>
<reference evidence="6" key="1">
    <citation type="journal article" date="2016" name="Genome Biol. Evol.">
        <title>Evolution of chromosomal Clostridium botulinum type E neurotoxin gene clusters: evidence provided by their rare plasmid borne counterparts.</title>
        <authorList>
            <person name="Carter A.T."/>
            <person name="Austin J.W."/>
            <person name="Weedmark K.A."/>
            <person name="Peck M.W."/>
        </authorList>
    </citation>
    <scope>NUCLEOTIDE SEQUENCE</scope>
    <source>
        <strain evidence="7">FI1111E1</strain>
        <strain evidence="6">FWSKR40E1</strain>
        <strain evidence="3">IFR 12/29</strain>
        <strain evidence="4">INGR16-02E1</strain>
        <strain evidence="5">ST0210E1</strain>
        <plasmid evidence="3">p12/29</plasmid>
        <plasmid evidence="7">pFI1111E1</plasmid>
        <plasmid evidence="6">pFWSKR40E1</plasmid>
        <plasmid evidence="4">pINGR16-02E1</plasmid>
        <plasmid evidence="5">pST0210E1</plasmid>
    </source>
</reference>
<dbReference type="EMBL" id="KT897277">
    <property type="protein sequence ID" value="ALT05509.1"/>
    <property type="molecule type" value="Genomic_DNA"/>
</dbReference>
<geneLocation type="plasmid" evidence="7">
    <name>pFI1111E1</name>
</geneLocation>
<name>A0A126JIJ3_CLOBO</name>
<dbReference type="EMBL" id="KT897280">
    <property type="protein sequence ID" value="ALT05809.1"/>
    <property type="molecule type" value="Genomic_DNA"/>
</dbReference>
<evidence type="ECO:0000313" key="4">
    <source>
        <dbReference type="EMBL" id="ALT05411.1"/>
    </source>
</evidence>
<dbReference type="InterPro" id="IPR058596">
    <property type="entry name" value="TraC-like_dom"/>
</dbReference>
<feature type="domain" description="TraC-like" evidence="2">
    <location>
        <begin position="81"/>
        <end position="208"/>
    </location>
</feature>
<geneLocation type="plasmid" evidence="4">
    <name>pINGR16-02E1</name>
</geneLocation>
<dbReference type="EMBL" id="KT897278">
    <property type="protein sequence ID" value="ALT05607.1"/>
    <property type="molecule type" value="Genomic_DNA"/>
</dbReference>
<organism evidence="6">
    <name type="scientific">Clostridium botulinum</name>
    <dbReference type="NCBI Taxonomy" id="1491"/>
    <lineage>
        <taxon>Bacteria</taxon>
        <taxon>Bacillati</taxon>
        <taxon>Bacillota</taxon>
        <taxon>Clostridia</taxon>
        <taxon>Eubacteriales</taxon>
        <taxon>Clostridiaceae</taxon>
        <taxon>Clostridium</taxon>
    </lineage>
</organism>
<dbReference type="AlphaFoldDB" id="A0A126JIJ3"/>
<dbReference type="RefSeq" id="WP_172688014.1">
    <property type="nucleotide sequence ID" value="NZ_JACBBU010000011.1"/>
</dbReference>
<sequence>MGIMVLVICAIFIIVVGGLLFKDAAKSKERKKEDGKKSIKSNNITKGVKDFKDKQKEELSKHILDSQDILDFKEILVCNEETGLIQYDNNTYIGIIEIQGINFNLLSVDERLMLEENFGELLNGIEFPIQFYIQSRKVDLDKYINKYQESINKIEKEIDNLKNNENISANDIENKNSQLIYGKTFMNYFVQRTVNANLLERKYYIVVKYVHNTSNFEHKLNDYEILTTAYNDISNKAALIIDSLYRNNLKSNLLSAIGLGEVLYASYNRECASELKFQNVVNSNYSHLFTTSKPVQIKKIEQEIVKSVEREQELIKDLEVLQKEEVEKQNHEII</sequence>
<dbReference type="EMBL" id="KT897275">
    <property type="protein sequence ID" value="ALT05273.1"/>
    <property type="molecule type" value="Genomic_DNA"/>
</dbReference>
<dbReference type="Pfam" id="PF26593">
    <property type="entry name" value="TraC-like"/>
    <property type="match status" value="1"/>
</dbReference>